<accession>A0ABS6SPM9</accession>
<evidence type="ECO:0000259" key="1">
    <source>
        <dbReference type="PROSITE" id="PS50404"/>
    </source>
</evidence>
<reference evidence="2 3" key="1">
    <citation type="submission" date="2021-04" db="EMBL/GenBank/DDBJ databases">
        <authorList>
            <person name="Pira H."/>
            <person name="Risdian C."/>
            <person name="Wink J."/>
        </authorList>
    </citation>
    <scope>NUCLEOTIDE SEQUENCE [LARGE SCALE GENOMIC DNA]</scope>
    <source>
        <strain evidence="2 3">WH131</strain>
    </source>
</reference>
<evidence type="ECO:0000313" key="3">
    <source>
        <dbReference type="Proteomes" id="UP000699975"/>
    </source>
</evidence>
<dbReference type="Pfam" id="PF13417">
    <property type="entry name" value="GST_N_3"/>
    <property type="match status" value="1"/>
</dbReference>
<dbReference type="PANTHER" id="PTHR43968">
    <property type="match status" value="1"/>
</dbReference>
<dbReference type="Proteomes" id="UP000699975">
    <property type="component" value="Unassembled WGS sequence"/>
</dbReference>
<comment type="caution">
    <text evidence="2">The sequence shown here is derived from an EMBL/GenBank/DDBJ whole genome shotgun (WGS) entry which is preliminary data.</text>
</comment>
<dbReference type="EMBL" id="JAGSPB010000002">
    <property type="protein sequence ID" value="MBV7266967.1"/>
    <property type="molecule type" value="Genomic_DNA"/>
</dbReference>
<organism evidence="2 3">
    <name type="scientific">Erythrobacter ani</name>
    <dbReference type="NCBI Taxonomy" id="2827235"/>
    <lineage>
        <taxon>Bacteria</taxon>
        <taxon>Pseudomonadati</taxon>
        <taxon>Pseudomonadota</taxon>
        <taxon>Alphaproteobacteria</taxon>
        <taxon>Sphingomonadales</taxon>
        <taxon>Erythrobacteraceae</taxon>
        <taxon>Erythrobacter/Porphyrobacter group</taxon>
        <taxon>Erythrobacter</taxon>
    </lineage>
</organism>
<name>A0ABS6SPM9_9SPHN</name>
<feature type="domain" description="GST N-terminal" evidence="1">
    <location>
        <begin position="2"/>
        <end position="79"/>
    </location>
</feature>
<protein>
    <submittedName>
        <fullName evidence="2">Glutathione S-transferase family protein</fullName>
    </submittedName>
</protein>
<dbReference type="InterPro" id="IPR004045">
    <property type="entry name" value="Glutathione_S-Trfase_N"/>
</dbReference>
<sequence>MTPIKLYGYCTSPYVRKVGAFLMYKGLDFEFVGISPFEAAKQLAKFGGTQVPVLEIGDEWKRDSTPIGHWLDELYPDRPLVPVEGPDRDKVLELDRWVSDRFMPSIFRAAIDAPDSLAFRYRAWRLAALVSSGSPLPEQIRNDWPKVLKGAEFIQSMKPLMNMEVDADTNRVQLAGEIVTRLAGGPFFGGLDRPSIVDLSLFPQMVFGVMGGLEEQISAAALPPLKAWMQRMADELPANPVLIPDGFVVKPLSEALA</sequence>
<dbReference type="CDD" id="cd00570">
    <property type="entry name" value="GST_N_family"/>
    <property type="match status" value="1"/>
</dbReference>
<gene>
    <name evidence="2" type="ORF">KCG45_12310</name>
</gene>
<dbReference type="InterPro" id="IPR050983">
    <property type="entry name" value="GST_Omega/HSP26"/>
</dbReference>
<dbReference type="PROSITE" id="PS50404">
    <property type="entry name" value="GST_NTER"/>
    <property type="match status" value="1"/>
</dbReference>
<evidence type="ECO:0000313" key="2">
    <source>
        <dbReference type="EMBL" id="MBV7266967.1"/>
    </source>
</evidence>
<proteinExistence type="predicted"/>
<keyword evidence="3" id="KW-1185">Reference proteome</keyword>
<dbReference type="PANTHER" id="PTHR43968:SF6">
    <property type="entry name" value="GLUTATHIONE S-TRANSFERASE OMEGA"/>
    <property type="match status" value="1"/>
</dbReference>
<dbReference type="RefSeq" id="WP_218317492.1">
    <property type="nucleotide sequence ID" value="NZ_JAGSPB010000002.1"/>
</dbReference>